<accession>A0AAE0SYX0</accession>
<evidence type="ECO:0008006" key="4">
    <source>
        <dbReference type="Google" id="ProtNLM"/>
    </source>
</evidence>
<dbReference type="AlphaFoldDB" id="A0AAE0SYX0"/>
<feature type="compositionally biased region" description="Polar residues" evidence="1">
    <location>
        <begin position="354"/>
        <end position="363"/>
    </location>
</feature>
<comment type="caution">
    <text evidence="2">The sequence shown here is derived from an EMBL/GenBank/DDBJ whole genome shotgun (WGS) entry which is preliminary data.</text>
</comment>
<evidence type="ECO:0000256" key="1">
    <source>
        <dbReference type="SAM" id="MobiDB-lite"/>
    </source>
</evidence>
<feature type="compositionally biased region" description="Basic residues" evidence="1">
    <location>
        <begin position="364"/>
        <end position="373"/>
    </location>
</feature>
<gene>
    <name evidence="2" type="ORF">CHS0354_027220</name>
</gene>
<name>A0AAE0SYX0_9BIVA</name>
<reference evidence="2" key="1">
    <citation type="journal article" date="2021" name="Genome Biol. Evol.">
        <title>A High-Quality Reference Genome for a Parasitic Bivalve with Doubly Uniparental Inheritance (Bivalvia: Unionida).</title>
        <authorList>
            <person name="Smith C.H."/>
        </authorList>
    </citation>
    <scope>NUCLEOTIDE SEQUENCE</scope>
    <source>
        <strain evidence="2">CHS0354</strain>
    </source>
</reference>
<organism evidence="2 3">
    <name type="scientific">Potamilus streckersoni</name>
    <dbReference type="NCBI Taxonomy" id="2493646"/>
    <lineage>
        <taxon>Eukaryota</taxon>
        <taxon>Metazoa</taxon>
        <taxon>Spiralia</taxon>
        <taxon>Lophotrochozoa</taxon>
        <taxon>Mollusca</taxon>
        <taxon>Bivalvia</taxon>
        <taxon>Autobranchia</taxon>
        <taxon>Heteroconchia</taxon>
        <taxon>Palaeoheterodonta</taxon>
        <taxon>Unionida</taxon>
        <taxon>Unionoidea</taxon>
        <taxon>Unionidae</taxon>
        <taxon>Ambleminae</taxon>
        <taxon>Lampsilini</taxon>
        <taxon>Potamilus</taxon>
    </lineage>
</organism>
<dbReference type="Gene3D" id="2.60.120.10">
    <property type="entry name" value="Jelly Rolls"/>
    <property type="match status" value="1"/>
</dbReference>
<evidence type="ECO:0000313" key="2">
    <source>
        <dbReference type="EMBL" id="KAK3600725.1"/>
    </source>
</evidence>
<dbReference type="SUPFAM" id="SSF48371">
    <property type="entry name" value="ARM repeat"/>
    <property type="match status" value="1"/>
</dbReference>
<reference evidence="2" key="3">
    <citation type="submission" date="2023-05" db="EMBL/GenBank/DDBJ databases">
        <authorList>
            <person name="Smith C.H."/>
        </authorList>
    </citation>
    <scope>NUCLEOTIDE SEQUENCE</scope>
    <source>
        <strain evidence="2">CHS0354</strain>
        <tissue evidence="2">Mantle</tissue>
    </source>
</reference>
<dbReference type="InterPro" id="IPR016024">
    <property type="entry name" value="ARM-type_fold"/>
</dbReference>
<keyword evidence="3" id="KW-1185">Reference proteome</keyword>
<feature type="compositionally biased region" description="Acidic residues" evidence="1">
    <location>
        <begin position="303"/>
        <end position="351"/>
    </location>
</feature>
<dbReference type="InterPro" id="IPR018490">
    <property type="entry name" value="cNMP-bd_dom_sf"/>
</dbReference>
<dbReference type="InterPro" id="IPR014710">
    <property type="entry name" value="RmlC-like_jellyroll"/>
</dbReference>
<reference evidence="2" key="2">
    <citation type="journal article" date="2021" name="Genome Biol. Evol.">
        <title>Developing a high-quality reference genome for a parasitic bivalve with doubly uniparental inheritance (Bivalvia: Unionida).</title>
        <authorList>
            <person name="Smith C.H."/>
        </authorList>
    </citation>
    <scope>NUCLEOTIDE SEQUENCE</scope>
    <source>
        <strain evidence="2">CHS0354</strain>
        <tissue evidence="2">Mantle</tissue>
    </source>
</reference>
<proteinExistence type="predicted"/>
<dbReference type="SUPFAM" id="SSF51206">
    <property type="entry name" value="cAMP-binding domain-like"/>
    <property type="match status" value="1"/>
</dbReference>
<feature type="region of interest" description="Disordered" evidence="1">
    <location>
        <begin position="303"/>
        <end position="386"/>
    </location>
</feature>
<dbReference type="Proteomes" id="UP001195483">
    <property type="component" value="Unassembled WGS sequence"/>
</dbReference>
<dbReference type="EMBL" id="JAEAOA010001632">
    <property type="protein sequence ID" value="KAK3600725.1"/>
    <property type="molecule type" value="Genomic_DNA"/>
</dbReference>
<sequence>MTRKHFRLCFVQGREVIGETEIMLRLRTSMQSVRCVTTTEVYMLPLRNFRRLIRRKTSEICEMIRAYIHTKLTVRLQNPISSKIPLLTSLLQMVTKEMREKSLTYMTVNTQRIAKREAEMLNLLGWFKVGKAPLVSPLDPTIMELKEAMKKRARMREKLKKIENAEPYIRPGKRNVREARAPKSMLQLKAMTLLDDSELQEVLKVEISQFKHVDEMNKFLRRFSVRSSLLSSEISSYASTVAQEKLSVLEYHERSNNLITKFKTLLAADRMTKMTRDESIMSEVLLDTPRTKIICGLDSDIEYSPEDVGYEEEEEEDDDEEEDDGLESEEDEEDKDGDDDLTIIEEEDDDDAPRSSTSSAHSQPRTRRTRFKLPRMNFHEDRGMTPRGLEDRIKDFHLKYGGTEAAVKSLPALRRFQESKDKRERPLPGGKVFVTKKKCLSCATDIKLKDHEHVHCHIIDFPISRMRRFRRLVPR</sequence>
<feature type="compositionally biased region" description="Basic and acidic residues" evidence="1">
    <location>
        <begin position="377"/>
        <end position="386"/>
    </location>
</feature>
<evidence type="ECO:0000313" key="3">
    <source>
        <dbReference type="Proteomes" id="UP001195483"/>
    </source>
</evidence>
<protein>
    <recommendedName>
        <fullName evidence="4">Cyclic nucleotide-binding domain-containing protein</fullName>
    </recommendedName>
</protein>